<keyword evidence="1" id="KW-1133">Transmembrane helix</keyword>
<dbReference type="Proteomes" id="UP001066276">
    <property type="component" value="Chromosome 3_1"/>
</dbReference>
<name>A0AAV7UIF4_PLEWA</name>
<reference evidence="2" key="1">
    <citation type="journal article" date="2022" name="bioRxiv">
        <title>Sequencing and chromosome-scale assembly of the giantPleurodeles waltlgenome.</title>
        <authorList>
            <person name="Brown T."/>
            <person name="Elewa A."/>
            <person name="Iarovenko S."/>
            <person name="Subramanian E."/>
            <person name="Araus A.J."/>
            <person name="Petzold A."/>
            <person name="Susuki M."/>
            <person name="Suzuki K.-i.T."/>
            <person name="Hayashi T."/>
            <person name="Toyoda A."/>
            <person name="Oliveira C."/>
            <person name="Osipova E."/>
            <person name="Leigh N.D."/>
            <person name="Simon A."/>
            <person name="Yun M.H."/>
        </authorList>
    </citation>
    <scope>NUCLEOTIDE SEQUENCE</scope>
    <source>
        <strain evidence="2">20211129_DDA</strain>
        <tissue evidence="2">Liver</tissue>
    </source>
</reference>
<comment type="caution">
    <text evidence="2">The sequence shown here is derived from an EMBL/GenBank/DDBJ whole genome shotgun (WGS) entry which is preliminary data.</text>
</comment>
<feature type="transmembrane region" description="Helical" evidence="1">
    <location>
        <begin position="6"/>
        <end position="27"/>
    </location>
</feature>
<protein>
    <submittedName>
        <fullName evidence="2">Uncharacterized protein</fullName>
    </submittedName>
</protein>
<keyword evidence="1" id="KW-0472">Membrane</keyword>
<dbReference type="EMBL" id="JANPWB010000005">
    <property type="protein sequence ID" value="KAJ1188810.1"/>
    <property type="molecule type" value="Genomic_DNA"/>
</dbReference>
<evidence type="ECO:0000313" key="2">
    <source>
        <dbReference type="EMBL" id="KAJ1188810.1"/>
    </source>
</evidence>
<sequence length="73" mass="8114">MPVDNSPFLVFAALAVLFIASVALSAYSRLRHSKRKTPFSPINEDFVNFDESVVCIDNISRRTGLPVCTGLWL</sequence>
<evidence type="ECO:0000313" key="3">
    <source>
        <dbReference type="Proteomes" id="UP001066276"/>
    </source>
</evidence>
<accession>A0AAV7UIF4</accession>
<keyword evidence="1" id="KW-0812">Transmembrane</keyword>
<organism evidence="2 3">
    <name type="scientific">Pleurodeles waltl</name>
    <name type="common">Iberian ribbed newt</name>
    <dbReference type="NCBI Taxonomy" id="8319"/>
    <lineage>
        <taxon>Eukaryota</taxon>
        <taxon>Metazoa</taxon>
        <taxon>Chordata</taxon>
        <taxon>Craniata</taxon>
        <taxon>Vertebrata</taxon>
        <taxon>Euteleostomi</taxon>
        <taxon>Amphibia</taxon>
        <taxon>Batrachia</taxon>
        <taxon>Caudata</taxon>
        <taxon>Salamandroidea</taxon>
        <taxon>Salamandridae</taxon>
        <taxon>Pleurodelinae</taxon>
        <taxon>Pleurodeles</taxon>
    </lineage>
</organism>
<dbReference type="AlphaFoldDB" id="A0AAV7UIF4"/>
<keyword evidence="3" id="KW-1185">Reference proteome</keyword>
<gene>
    <name evidence="2" type="ORF">NDU88_005567</name>
</gene>
<proteinExistence type="predicted"/>
<evidence type="ECO:0000256" key="1">
    <source>
        <dbReference type="SAM" id="Phobius"/>
    </source>
</evidence>